<dbReference type="EMBL" id="CP001778">
    <property type="protein sequence ID" value="ADD45363.1"/>
    <property type="molecule type" value="Genomic_DNA"/>
</dbReference>
<evidence type="ECO:0000313" key="3">
    <source>
        <dbReference type="Proteomes" id="UP000000844"/>
    </source>
</evidence>
<dbReference type="HOGENOM" id="CLU_190776_0_0_11"/>
<proteinExistence type="predicted"/>
<keyword evidence="1" id="KW-0812">Transmembrane</keyword>
<dbReference type="OrthoDB" id="4568663at2"/>
<sequence>MATDHPDRDGWQSTRWVIGLVLFVQGFGSAITESLWHTSFGAAALLRSAGLPQWTDLLVGAVGVGLLVWAAARARSRRKANA</sequence>
<keyword evidence="1" id="KW-1133">Transmembrane helix</keyword>
<dbReference type="RefSeq" id="WP_013020934.1">
    <property type="nucleotide sequence ID" value="NC_013947.1"/>
</dbReference>
<dbReference type="KEGG" id="sna:Snas_5733"/>
<dbReference type="STRING" id="446470.Snas_5733"/>
<dbReference type="AlphaFoldDB" id="D3PY34"/>
<reference evidence="2 3" key="1">
    <citation type="journal article" date="2009" name="Stand. Genomic Sci.">
        <title>Complete genome sequence of Stackebrandtia nassauensis type strain (LLR-40K-21).</title>
        <authorList>
            <person name="Munk C."/>
            <person name="Lapidus A."/>
            <person name="Copeland A."/>
            <person name="Jando M."/>
            <person name="Mayilraj S."/>
            <person name="Glavina Del Rio T."/>
            <person name="Nolan M."/>
            <person name="Chen F."/>
            <person name="Lucas S."/>
            <person name="Tice H."/>
            <person name="Cheng J.F."/>
            <person name="Han C."/>
            <person name="Detter J.C."/>
            <person name="Bruce D."/>
            <person name="Goodwin L."/>
            <person name="Chain P."/>
            <person name="Pitluck S."/>
            <person name="Goker M."/>
            <person name="Ovchinikova G."/>
            <person name="Pati A."/>
            <person name="Ivanova N."/>
            <person name="Mavromatis K."/>
            <person name="Chen A."/>
            <person name="Palaniappan K."/>
            <person name="Land M."/>
            <person name="Hauser L."/>
            <person name="Chang Y.J."/>
            <person name="Jeffries C.D."/>
            <person name="Bristow J."/>
            <person name="Eisen J.A."/>
            <person name="Markowitz V."/>
            <person name="Hugenholtz P."/>
            <person name="Kyrpides N.C."/>
            <person name="Klenk H.P."/>
        </authorList>
    </citation>
    <scope>NUCLEOTIDE SEQUENCE [LARGE SCALE GENOMIC DNA]</scope>
    <source>
        <strain evidence="3">DSM 44728 / CIP 108903 / NRRL B-16338 / NBRC 102104 / LLR-40K-21</strain>
    </source>
</reference>
<keyword evidence="3" id="KW-1185">Reference proteome</keyword>
<gene>
    <name evidence="2" type="ordered locus">Snas_5733</name>
</gene>
<name>D3PY34_STANL</name>
<evidence type="ECO:0000256" key="1">
    <source>
        <dbReference type="SAM" id="Phobius"/>
    </source>
</evidence>
<dbReference type="eggNOG" id="ENOG502ZTWD">
    <property type="taxonomic scope" value="Bacteria"/>
</dbReference>
<accession>D3PY34</accession>
<keyword evidence="1" id="KW-0472">Membrane</keyword>
<organism evidence="2 3">
    <name type="scientific">Stackebrandtia nassauensis (strain DSM 44728 / CIP 108903 / NRRL B-16338 / NBRC 102104 / LLR-40K-21)</name>
    <dbReference type="NCBI Taxonomy" id="446470"/>
    <lineage>
        <taxon>Bacteria</taxon>
        <taxon>Bacillati</taxon>
        <taxon>Actinomycetota</taxon>
        <taxon>Actinomycetes</taxon>
        <taxon>Glycomycetales</taxon>
        <taxon>Glycomycetaceae</taxon>
        <taxon>Stackebrandtia</taxon>
    </lineage>
</organism>
<dbReference type="Proteomes" id="UP000000844">
    <property type="component" value="Chromosome"/>
</dbReference>
<feature type="transmembrane region" description="Helical" evidence="1">
    <location>
        <begin position="57"/>
        <end position="74"/>
    </location>
</feature>
<protein>
    <submittedName>
        <fullName evidence="2">Uncharacterized protein</fullName>
    </submittedName>
</protein>
<feature type="transmembrane region" description="Helical" evidence="1">
    <location>
        <begin position="16"/>
        <end position="37"/>
    </location>
</feature>
<evidence type="ECO:0000313" key="2">
    <source>
        <dbReference type="EMBL" id="ADD45363.1"/>
    </source>
</evidence>